<proteinExistence type="predicted"/>
<name>A0AAW2G2E7_9HYME</name>
<dbReference type="AlphaFoldDB" id="A0AAW2G2E7"/>
<comment type="caution">
    <text evidence="1">The sequence shown here is derived from an EMBL/GenBank/DDBJ whole genome shotgun (WGS) entry which is preliminary data.</text>
</comment>
<protein>
    <submittedName>
        <fullName evidence="1">Uncharacterized protein</fullName>
    </submittedName>
</protein>
<keyword evidence="2" id="KW-1185">Reference proteome</keyword>
<gene>
    <name evidence="1" type="ORF">PUN28_008720</name>
</gene>
<accession>A0AAW2G2E7</accession>
<evidence type="ECO:0000313" key="1">
    <source>
        <dbReference type="EMBL" id="KAL0121229.1"/>
    </source>
</evidence>
<sequence>MSTFTTHQALSLPLCRSRRRIAERCRGMVTRHVAVFPATSSRLCSMADRYGTAEKPASSDRIKRLRSSLTVHSRVGHPFVSRSIRAARSIFPSLPVSLYLSFSLYHPCTYTAGTMCASHINQLTVLVVAADCNR</sequence>
<organism evidence="1 2">
    <name type="scientific">Cardiocondyla obscurior</name>
    <dbReference type="NCBI Taxonomy" id="286306"/>
    <lineage>
        <taxon>Eukaryota</taxon>
        <taxon>Metazoa</taxon>
        <taxon>Ecdysozoa</taxon>
        <taxon>Arthropoda</taxon>
        <taxon>Hexapoda</taxon>
        <taxon>Insecta</taxon>
        <taxon>Pterygota</taxon>
        <taxon>Neoptera</taxon>
        <taxon>Endopterygota</taxon>
        <taxon>Hymenoptera</taxon>
        <taxon>Apocrita</taxon>
        <taxon>Aculeata</taxon>
        <taxon>Formicoidea</taxon>
        <taxon>Formicidae</taxon>
        <taxon>Myrmicinae</taxon>
        <taxon>Cardiocondyla</taxon>
    </lineage>
</organism>
<dbReference type="Proteomes" id="UP001430953">
    <property type="component" value="Unassembled WGS sequence"/>
</dbReference>
<dbReference type="EMBL" id="JADYXP020000007">
    <property type="protein sequence ID" value="KAL0121229.1"/>
    <property type="molecule type" value="Genomic_DNA"/>
</dbReference>
<evidence type="ECO:0000313" key="2">
    <source>
        <dbReference type="Proteomes" id="UP001430953"/>
    </source>
</evidence>
<reference evidence="1 2" key="1">
    <citation type="submission" date="2023-03" db="EMBL/GenBank/DDBJ databases">
        <title>High recombination rates correlate with genetic variation in Cardiocondyla obscurior ants.</title>
        <authorList>
            <person name="Errbii M."/>
        </authorList>
    </citation>
    <scope>NUCLEOTIDE SEQUENCE [LARGE SCALE GENOMIC DNA]</scope>
    <source>
        <strain evidence="1">Alpha-2009</strain>
        <tissue evidence="1">Whole body</tissue>
    </source>
</reference>